<keyword evidence="3" id="KW-0131">Cell cycle</keyword>
<dbReference type="RefSeq" id="WP_304994423.1">
    <property type="nucleotide sequence ID" value="NZ_CP101717.1"/>
</dbReference>
<feature type="binding site" evidence="3">
    <location>
        <begin position="68"/>
        <end position="75"/>
    </location>
    <ligand>
        <name>ATP</name>
        <dbReference type="ChEBI" id="CHEBI:30616"/>
    </ligand>
</feature>
<evidence type="ECO:0000313" key="4">
    <source>
        <dbReference type="EMBL" id="WLD57136.1"/>
    </source>
</evidence>
<dbReference type="PANTHER" id="PTHR12169:SF6">
    <property type="entry name" value="AFG1-LIKE ATPASE"/>
    <property type="match status" value="1"/>
</dbReference>
<keyword evidence="1 3" id="KW-0547">Nucleotide-binding</keyword>
<keyword evidence="3" id="KW-0378">Hydrolase</keyword>
<sequence length="366" mass="41798">MTPLARYQANIQQGIIQHDPVQELAVKRLDELYIQILAYDRALTSVSGRFRKALGRRPKAPRGLYFWGGVGRGKTFIMDTFYDALSIDGKLRVHFHRFMQSVHQRLTELKGQKNPLDIIATEMAQKYRVLCLDEFFVSDIGDAMILGNLLDGLMREGVTLVTTSNIIPDGLYPNGLQRDRFLPAIRLLNQHTEVVNVDNGIDYRLRTLEQATLYHYPADADSEGRLAERFESLAPDLEELEMDGYLEVLGRKIPFKRECEDVIWFDFAGICGGPRSQNDYIEIAKCYHAVVISGVPQFVGTNDDEAKRFINLVDEFYDRRVKLLVSAAAPITELYVQGRRAFEFERTESRLLEMQSHDYLAAAHLG</sequence>
<dbReference type="Gene3D" id="3.40.50.300">
    <property type="entry name" value="P-loop containing nucleotide triphosphate hydrolases"/>
    <property type="match status" value="1"/>
</dbReference>
<name>A0AB38YDH7_9GAMM</name>
<dbReference type="PANTHER" id="PTHR12169">
    <property type="entry name" value="ATPASE N2B"/>
    <property type="match status" value="1"/>
</dbReference>
<keyword evidence="3 4" id="KW-0132">Cell division</keyword>
<comment type="similarity">
    <text evidence="3">Belongs to the AFG1 ATPase family. ZapE subfamily.</text>
</comment>
<evidence type="ECO:0000256" key="3">
    <source>
        <dbReference type="HAMAP-Rule" id="MF_01919"/>
    </source>
</evidence>
<keyword evidence="3" id="KW-0963">Cytoplasm</keyword>
<dbReference type="AlphaFoldDB" id="A0AB38YDH7"/>
<dbReference type="GO" id="GO:0005737">
    <property type="term" value="C:cytoplasm"/>
    <property type="evidence" value="ECO:0007669"/>
    <property type="project" value="UniProtKB-SubCell"/>
</dbReference>
<comment type="subunit">
    <text evidence="3">Interacts with FtsZ.</text>
</comment>
<reference evidence="4" key="1">
    <citation type="submission" date="2022-07" db="EMBL/GenBank/DDBJ databases">
        <title>Complete genome sequence of Salinispirillum sp. LH10-3-1 capable of multiple carbohydrate inversion isolated from a soda lake.</title>
        <authorList>
            <person name="Liu J."/>
            <person name="Zhai Y."/>
            <person name="Zhang H."/>
            <person name="Yang H."/>
            <person name="Qu J."/>
            <person name="Li J."/>
        </authorList>
    </citation>
    <scope>NUCLEOTIDE SEQUENCE</scope>
    <source>
        <strain evidence="4">LH 10-3-1</strain>
    </source>
</reference>
<dbReference type="GO" id="GO:0016887">
    <property type="term" value="F:ATP hydrolysis activity"/>
    <property type="evidence" value="ECO:0007669"/>
    <property type="project" value="UniProtKB-UniRule"/>
</dbReference>
<protein>
    <recommendedName>
        <fullName evidence="3">Cell division protein ZapE</fullName>
    </recommendedName>
    <alternativeName>
        <fullName evidence="3">Z ring-associated protein ZapE</fullName>
    </alternativeName>
</protein>
<dbReference type="InterPro" id="IPR005654">
    <property type="entry name" value="ATPase_AFG1-like"/>
</dbReference>
<dbReference type="InterPro" id="IPR027417">
    <property type="entry name" value="P-loop_NTPase"/>
</dbReference>
<accession>A0AB38YDH7</accession>
<dbReference type="GO" id="GO:0005524">
    <property type="term" value="F:ATP binding"/>
    <property type="evidence" value="ECO:0007669"/>
    <property type="project" value="UniProtKB-UniRule"/>
</dbReference>
<dbReference type="NCBIfam" id="NF040713">
    <property type="entry name" value="ZapE"/>
    <property type="match status" value="1"/>
</dbReference>
<dbReference type="GO" id="GO:0032153">
    <property type="term" value="C:cell division site"/>
    <property type="evidence" value="ECO:0007669"/>
    <property type="project" value="TreeGrafter"/>
</dbReference>
<evidence type="ECO:0000256" key="2">
    <source>
        <dbReference type="ARBA" id="ARBA00022840"/>
    </source>
</evidence>
<proteinExistence type="inferred from homology"/>
<dbReference type="HAMAP" id="MF_01919">
    <property type="entry name" value="ZapE"/>
    <property type="match status" value="1"/>
</dbReference>
<keyword evidence="2 3" id="KW-0067">ATP-binding</keyword>
<dbReference type="GO" id="GO:0051301">
    <property type="term" value="P:cell division"/>
    <property type="evidence" value="ECO:0007669"/>
    <property type="project" value="UniProtKB-UniRule"/>
</dbReference>
<gene>
    <name evidence="3 4" type="primary">zapE</name>
    <name evidence="4" type="ORF">NFC81_10430</name>
</gene>
<comment type="subcellular location">
    <subcellularLocation>
        <location evidence="3">Cytoplasm</location>
    </subcellularLocation>
</comment>
<organism evidence="4">
    <name type="scientific">Salinispirillum sp. LH 10-3-1</name>
    <dbReference type="NCBI Taxonomy" id="2952525"/>
    <lineage>
        <taxon>Bacteria</taxon>
        <taxon>Pseudomonadati</taxon>
        <taxon>Pseudomonadota</taxon>
        <taxon>Gammaproteobacteria</taxon>
        <taxon>Oceanospirillales</taxon>
        <taxon>Saccharospirillaceae</taxon>
        <taxon>Salinispirillum</taxon>
    </lineage>
</organism>
<comment type="function">
    <text evidence="3">Reduces the stability of FtsZ polymers in the presence of ATP.</text>
</comment>
<dbReference type="SUPFAM" id="SSF52540">
    <property type="entry name" value="P-loop containing nucleoside triphosphate hydrolases"/>
    <property type="match status" value="1"/>
</dbReference>
<dbReference type="EMBL" id="CP101717">
    <property type="protein sequence ID" value="WLD57136.1"/>
    <property type="molecule type" value="Genomic_DNA"/>
</dbReference>
<dbReference type="InterPro" id="IPR030870">
    <property type="entry name" value="ZapE"/>
</dbReference>
<evidence type="ECO:0000256" key="1">
    <source>
        <dbReference type="ARBA" id="ARBA00022741"/>
    </source>
</evidence>
<dbReference type="Pfam" id="PF03969">
    <property type="entry name" value="AFG1_ATPase"/>
    <property type="match status" value="1"/>
</dbReference>